<dbReference type="PANTHER" id="PTHR11895">
    <property type="entry name" value="TRANSAMIDASE"/>
    <property type="match status" value="1"/>
</dbReference>
<keyword evidence="5" id="KW-0378">Hydrolase</keyword>
<dbReference type="PANTHER" id="PTHR11895:SF7">
    <property type="entry name" value="GLUTAMYL-TRNA(GLN) AMIDOTRANSFERASE SUBUNIT A, MITOCHONDRIAL"/>
    <property type="match status" value="1"/>
</dbReference>
<reference evidence="5 6" key="1">
    <citation type="submission" date="2018-11" db="EMBL/GenBank/DDBJ databases">
        <title>Gordonia insulae sp. nov., isolated from an island soil.</title>
        <authorList>
            <person name="Kim Y.S."/>
            <person name="Kim S.B."/>
        </authorList>
    </citation>
    <scope>NUCLEOTIDE SEQUENCE [LARGE SCALE GENOMIC DNA]</scope>
    <source>
        <strain evidence="5 6">MMS17-SY073</strain>
    </source>
</reference>
<evidence type="ECO:0000313" key="6">
    <source>
        <dbReference type="Proteomes" id="UP000271469"/>
    </source>
</evidence>
<dbReference type="OrthoDB" id="182039at2"/>
<dbReference type="Proteomes" id="UP000271469">
    <property type="component" value="Chromosome"/>
</dbReference>
<dbReference type="EC" id="3.5.1.4" evidence="3"/>
<evidence type="ECO:0000256" key="3">
    <source>
        <dbReference type="ARBA" id="ARBA00012922"/>
    </source>
</evidence>
<evidence type="ECO:0000256" key="2">
    <source>
        <dbReference type="ARBA" id="ARBA00009199"/>
    </source>
</evidence>
<dbReference type="EMBL" id="CP033972">
    <property type="protein sequence ID" value="AZG47791.1"/>
    <property type="molecule type" value="Genomic_DNA"/>
</dbReference>
<organism evidence="5 6">
    <name type="scientific">Gordonia insulae</name>
    <dbReference type="NCBI Taxonomy" id="2420509"/>
    <lineage>
        <taxon>Bacteria</taxon>
        <taxon>Bacillati</taxon>
        <taxon>Actinomycetota</taxon>
        <taxon>Actinomycetes</taxon>
        <taxon>Mycobacteriales</taxon>
        <taxon>Gordoniaceae</taxon>
        <taxon>Gordonia</taxon>
    </lineage>
</organism>
<protein>
    <recommendedName>
        <fullName evidence="3">amidase</fullName>
        <ecNumber evidence="3">3.5.1.4</ecNumber>
    </recommendedName>
</protein>
<dbReference type="RefSeq" id="WP_124710099.1">
    <property type="nucleotide sequence ID" value="NZ_CP033972.1"/>
</dbReference>
<dbReference type="PROSITE" id="PS00571">
    <property type="entry name" value="AMIDASES"/>
    <property type="match status" value="1"/>
</dbReference>
<accession>A0A3G8JRN8</accession>
<dbReference type="GO" id="GO:0004040">
    <property type="term" value="F:amidase activity"/>
    <property type="evidence" value="ECO:0007669"/>
    <property type="project" value="UniProtKB-EC"/>
</dbReference>
<evidence type="ECO:0000259" key="4">
    <source>
        <dbReference type="Pfam" id="PF01425"/>
    </source>
</evidence>
<dbReference type="InterPro" id="IPR000120">
    <property type="entry name" value="Amidase"/>
</dbReference>
<keyword evidence="6" id="KW-1185">Reference proteome</keyword>
<proteinExistence type="inferred from homology"/>
<evidence type="ECO:0000256" key="1">
    <source>
        <dbReference type="ARBA" id="ARBA00001311"/>
    </source>
</evidence>
<dbReference type="InterPro" id="IPR036928">
    <property type="entry name" value="AS_sf"/>
</dbReference>
<dbReference type="InterPro" id="IPR020556">
    <property type="entry name" value="Amidase_CS"/>
</dbReference>
<comment type="catalytic activity">
    <reaction evidence="1">
        <text>a monocarboxylic acid amide + H2O = a monocarboxylate + NH4(+)</text>
        <dbReference type="Rhea" id="RHEA:12020"/>
        <dbReference type="ChEBI" id="CHEBI:15377"/>
        <dbReference type="ChEBI" id="CHEBI:28938"/>
        <dbReference type="ChEBI" id="CHEBI:35757"/>
        <dbReference type="ChEBI" id="CHEBI:83628"/>
        <dbReference type="EC" id="3.5.1.4"/>
    </reaction>
</comment>
<dbReference type="NCBIfam" id="NF004815">
    <property type="entry name" value="PRK06169.1"/>
    <property type="match status" value="1"/>
</dbReference>
<feature type="domain" description="Amidase" evidence="4">
    <location>
        <begin position="26"/>
        <end position="459"/>
    </location>
</feature>
<dbReference type="SUPFAM" id="SSF75304">
    <property type="entry name" value="Amidase signature (AS) enzymes"/>
    <property type="match status" value="1"/>
</dbReference>
<dbReference type="InterPro" id="IPR023631">
    <property type="entry name" value="Amidase_dom"/>
</dbReference>
<dbReference type="Pfam" id="PF01425">
    <property type="entry name" value="Amidase"/>
    <property type="match status" value="1"/>
</dbReference>
<dbReference type="KEGG" id="gom:D7316_04403"/>
<name>A0A3G8JRN8_9ACTN</name>
<dbReference type="AlphaFoldDB" id="A0A3G8JRN8"/>
<comment type="similarity">
    <text evidence="2">Belongs to the amidase family.</text>
</comment>
<evidence type="ECO:0000313" key="5">
    <source>
        <dbReference type="EMBL" id="AZG47791.1"/>
    </source>
</evidence>
<sequence>METSARWRSATDLVAGFGSGESSPVEVATEILDAISTENAAINAYCLVDADSALRDARASAERYAAGTPLGPLDGVPVSIKDLLLTSGWPTLRGSELLGSEDMVWDVDAPAVARLREAGAVLLGKVTTPEFGWKGVTDSLRCGITRNPWNTDRTSGGSSGGSAAAVAAGLGAMSVGTDGGGSIRIPASFCGIVGLKPTYGRIPLFPASPFGTLAHAGPMTRTVADCAAMLDVLSGFDSRDWSAMPTPTSRTADLLAQAPADLAGIRIAYSPTLGFGSNDPVVQQNTDAAVDVLRGLGAEVATVDLAWEDPAWAYHILWFSGAEVVVRAFGPGALEKIDPGLAQALDRHRDFTAADYLDATALRMAMGVEMGRLHETFDVLLTPTMPTVAFEAGVDVPPHSESPDWTSWTPYSYPFNLTGQPAITVPSGIDAGDAADGRGPGLPTGVQFVGARHHDDMVLRVAAAYEAAAPFATLEARR</sequence>
<dbReference type="Gene3D" id="3.90.1300.10">
    <property type="entry name" value="Amidase signature (AS) domain"/>
    <property type="match status" value="1"/>
</dbReference>
<gene>
    <name evidence="5" type="primary">aam</name>
    <name evidence="5" type="ORF">D7316_04403</name>
</gene>